<dbReference type="RefSeq" id="WP_238306585.1">
    <property type="nucleotide sequence ID" value="NZ_BPQM01000134.1"/>
</dbReference>
<keyword evidence="3" id="KW-1185">Reference proteome</keyword>
<sequence>MPRFFIDTDDGDRLDRDEEGYDLSDSAAARIEAIGALPDLARSQIPDGDRRIFTVRVRDADGTPVYEATLTLEGRWLEPARVAET</sequence>
<dbReference type="Pfam" id="PF21834">
    <property type="entry name" value="DUF6894"/>
    <property type="match status" value="1"/>
</dbReference>
<evidence type="ECO:0000313" key="2">
    <source>
        <dbReference type="EMBL" id="GJD81350.1"/>
    </source>
</evidence>
<dbReference type="AlphaFoldDB" id="A0AA37HTG6"/>
<evidence type="ECO:0000259" key="1">
    <source>
        <dbReference type="Pfam" id="PF21834"/>
    </source>
</evidence>
<proteinExistence type="predicted"/>
<dbReference type="InterPro" id="IPR054189">
    <property type="entry name" value="DUF6894"/>
</dbReference>
<dbReference type="EMBL" id="BPQM01000134">
    <property type="protein sequence ID" value="GJD81350.1"/>
    <property type="molecule type" value="Genomic_DNA"/>
</dbReference>
<accession>A0AA37HTG6</accession>
<organism evidence="2 3">
    <name type="scientific">Methylobacterium gregans</name>
    <dbReference type="NCBI Taxonomy" id="374424"/>
    <lineage>
        <taxon>Bacteria</taxon>
        <taxon>Pseudomonadati</taxon>
        <taxon>Pseudomonadota</taxon>
        <taxon>Alphaproteobacteria</taxon>
        <taxon>Hyphomicrobiales</taxon>
        <taxon>Methylobacteriaceae</taxon>
        <taxon>Methylobacterium</taxon>
    </lineage>
</organism>
<protein>
    <recommendedName>
        <fullName evidence="1">DUF6894 domain-containing protein</fullName>
    </recommendedName>
</protein>
<dbReference type="Proteomes" id="UP001055108">
    <property type="component" value="Unassembled WGS sequence"/>
</dbReference>
<comment type="caution">
    <text evidence="2">The sequence shown here is derived from an EMBL/GenBank/DDBJ whole genome shotgun (WGS) entry which is preliminary data.</text>
</comment>
<gene>
    <name evidence="2" type="ORF">NBEOAGPD_4596</name>
</gene>
<evidence type="ECO:0000313" key="3">
    <source>
        <dbReference type="Proteomes" id="UP001055108"/>
    </source>
</evidence>
<reference evidence="2" key="1">
    <citation type="journal article" date="2016" name="Front. Microbiol.">
        <title>Genome Sequence of the Piezophilic, Mesophilic Sulfate-Reducing Bacterium Desulfovibrio indicus J2T.</title>
        <authorList>
            <person name="Cao J."/>
            <person name="Maignien L."/>
            <person name="Shao Z."/>
            <person name="Alain K."/>
            <person name="Jebbar M."/>
        </authorList>
    </citation>
    <scope>NUCLEOTIDE SEQUENCE</scope>
    <source>
        <strain evidence="2">NBRC 103626</strain>
    </source>
</reference>
<name>A0AA37HTG6_9HYPH</name>
<reference evidence="2" key="2">
    <citation type="submission" date="2021-08" db="EMBL/GenBank/DDBJ databases">
        <authorList>
            <person name="Tani A."/>
            <person name="Ola A."/>
            <person name="Ogura Y."/>
            <person name="Katsura K."/>
            <person name="Hayashi T."/>
        </authorList>
    </citation>
    <scope>NUCLEOTIDE SEQUENCE</scope>
    <source>
        <strain evidence="2">NBRC 103626</strain>
    </source>
</reference>
<feature type="domain" description="DUF6894" evidence="1">
    <location>
        <begin position="3"/>
        <end position="71"/>
    </location>
</feature>